<dbReference type="AlphaFoldDB" id="A0A3A9W560"/>
<evidence type="ECO:0000313" key="8">
    <source>
        <dbReference type="Proteomes" id="UP000268652"/>
    </source>
</evidence>
<feature type="domain" description="Solute-binding protein family 5" evidence="5">
    <location>
        <begin position="89"/>
        <end position="446"/>
    </location>
</feature>
<name>A0A3A9W560_9ACTN</name>
<keyword evidence="2" id="KW-0813">Transport</keyword>
<dbReference type="EMBL" id="RBDX01000011">
    <property type="protein sequence ID" value="RKN08375.1"/>
    <property type="molecule type" value="Genomic_DNA"/>
</dbReference>
<gene>
    <name evidence="7" type="ORF">D7318_16690</name>
    <name evidence="6" type="ORF">D7319_15755</name>
</gene>
<keyword evidence="3 4" id="KW-0732">Signal</keyword>
<evidence type="ECO:0000313" key="6">
    <source>
        <dbReference type="EMBL" id="RKN08375.1"/>
    </source>
</evidence>
<evidence type="ECO:0000256" key="2">
    <source>
        <dbReference type="ARBA" id="ARBA00022448"/>
    </source>
</evidence>
<organism evidence="6 9">
    <name type="scientific">Streptomyces radicis</name>
    <dbReference type="NCBI Taxonomy" id="1750517"/>
    <lineage>
        <taxon>Bacteria</taxon>
        <taxon>Bacillati</taxon>
        <taxon>Actinomycetota</taxon>
        <taxon>Actinomycetes</taxon>
        <taxon>Kitasatosporales</taxon>
        <taxon>Streptomycetaceae</taxon>
        <taxon>Streptomyces</taxon>
    </lineage>
</organism>
<evidence type="ECO:0000256" key="1">
    <source>
        <dbReference type="ARBA" id="ARBA00005695"/>
    </source>
</evidence>
<dbReference type="InterPro" id="IPR030678">
    <property type="entry name" value="Peptide/Ni-bd"/>
</dbReference>
<dbReference type="PANTHER" id="PTHR30290:SF9">
    <property type="entry name" value="OLIGOPEPTIDE-BINDING PROTEIN APPA"/>
    <property type="match status" value="1"/>
</dbReference>
<keyword evidence="8" id="KW-1185">Reference proteome</keyword>
<accession>A0A3A9W560</accession>
<dbReference type="InterPro" id="IPR039424">
    <property type="entry name" value="SBP_5"/>
</dbReference>
<dbReference type="EMBL" id="RBDY01000011">
    <property type="protein sequence ID" value="RKN21653.1"/>
    <property type="molecule type" value="Genomic_DNA"/>
</dbReference>
<dbReference type="GO" id="GO:0015833">
    <property type="term" value="P:peptide transport"/>
    <property type="evidence" value="ECO:0007669"/>
    <property type="project" value="TreeGrafter"/>
</dbReference>
<protein>
    <submittedName>
        <fullName evidence="6">ABC transporter substrate-binding protein</fullName>
    </submittedName>
</protein>
<dbReference type="Pfam" id="PF00496">
    <property type="entry name" value="SBP_bac_5"/>
    <property type="match status" value="1"/>
</dbReference>
<comment type="similarity">
    <text evidence="1">Belongs to the bacterial solute-binding protein 5 family.</text>
</comment>
<dbReference type="PANTHER" id="PTHR30290">
    <property type="entry name" value="PERIPLASMIC BINDING COMPONENT OF ABC TRANSPORTER"/>
    <property type="match status" value="1"/>
</dbReference>
<dbReference type="GO" id="GO:1904680">
    <property type="term" value="F:peptide transmembrane transporter activity"/>
    <property type="evidence" value="ECO:0007669"/>
    <property type="project" value="TreeGrafter"/>
</dbReference>
<dbReference type="OrthoDB" id="5243526at2"/>
<feature type="chain" id="PRO_5039003831" evidence="4">
    <location>
        <begin position="25"/>
        <end position="532"/>
    </location>
</feature>
<dbReference type="InterPro" id="IPR000914">
    <property type="entry name" value="SBP_5_dom"/>
</dbReference>
<dbReference type="Gene3D" id="3.40.190.10">
    <property type="entry name" value="Periplasmic binding protein-like II"/>
    <property type="match status" value="1"/>
</dbReference>
<evidence type="ECO:0000259" key="5">
    <source>
        <dbReference type="Pfam" id="PF00496"/>
    </source>
</evidence>
<proteinExistence type="inferred from homology"/>
<dbReference type="SUPFAM" id="SSF53850">
    <property type="entry name" value="Periplasmic binding protein-like II"/>
    <property type="match status" value="1"/>
</dbReference>
<dbReference type="RefSeq" id="WP_120697909.1">
    <property type="nucleotide sequence ID" value="NZ_RBDX01000011.1"/>
</dbReference>
<dbReference type="Proteomes" id="UP000268652">
    <property type="component" value="Unassembled WGS sequence"/>
</dbReference>
<dbReference type="Gene3D" id="3.10.105.10">
    <property type="entry name" value="Dipeptide-binding Protein, Domain 3"/>
    <property type="match status" value="1"/>
</dbReference>
<reference evidence="8 9" key="1">
    <citation type="submission" date="2018-09" db="EMBL/GenBank/DDBJ databases">
        <title>Streptomyces sp. nov. DS1-2, an endophytic actinomycete isolated from roots of Dendrobium scabrilingue.</title>
        <authorList>
            <person name="Kuncharoen N."/>
            <person name="Kudo T."/>
            <person name="Ohkuma M."/>
            <person name="Yuki M."/>
            <person name="Tanasupawat S."/>
        </authorList>
    </citation>
    <scope>NUCLEOTIDE SEQUENCE [LARGE SCALE GENOMIC DNA]</scope>
    <source>
        <strain evidence="6 9">AZ1-7</strain>
        <strain evidence="7 8">DS1-2</strain>
    </source>
</reference>
<dbReference type="Proteomes" id="UP000275024">
    <property type="component" value="Unassembled WGS sequence"/>
</dbReference>
<evidence type="ECO:0000313" key="7">
    <source>
        <dbReference type="EMBL" id="RKN21653.1"/>
    </source>
</evidence>
<dbReference type="GO" id="GO:0042597">
    <property type="term" value="C:periplasmic space"/>
    <property type="evidence" value="ECO:0007669"/>
    <property type="project" value="UniProtKB-ARBA"/>
</dbReference>
<sequence length="532" mass="55407">MNRALPSRAALAPALAAGAALALAACGGSTGGTAGSAAPDDGVLTMGLLNDIGQPPDPDVYYAGNGLALTTNMYEGLVRYEPGAEEPTIGPSLATAWEVSDDFTTFTFTLREGVTFHDGTAFTSAAVGASFDRRAAVDAGPAYMVAGVEGVETPDDLTAVITLSEPNSAFLDYLASPYGPKMISPTALAENAGDDHAQTYLSTHSAGTGPYRLTAARVGERYEMEAFEDHWGGEPAFTTVELPVYTDTSAMQLALTSGDLGLIVGAVPSASQERLIDEGTLQALSLPTFQVGVLYMNPNREFMATAEARTAMFQAVDWESVIDQVVTHKADLATGAYARGSVPGGADSREIVHDPGPLDDYVAGLPASARTVVIGHNAGSADDAQIANLIAAQLQALGLDATITAYQTSQVFGTFASDPANAPDLHISSGTWPDSGSPYLYGHVFWDQDGGLNHLQCSDEETTELLAEALRTGDTDTYVAAGEAITAAACTPAWAYVHDFVAAQPWLGGIEESHSVAEPYTLDFNTLTVAES</sequence>
<dbReference type="PROSITE" id="PS51257">
    <property type="entry name" value="PROKAR_LIPOPROTEIN"/>
    <property type="match status" value="1"/>
</dbReference>
<evidence type="ECO:0000256" key="3">
    <source>
        <dbReference type="ARBA" id="ARBA00022729"/>
    </source>
</evidence>
<evidence type="ECO:0000256" key="4">
    <source>
        <dbReference type="SAM" id="SignalP"/>
    </source>
</evidence>
<dbReference type="GO" id="GO:0043190">
    <property type="term" value="C:ATP-binding cassette (ABC) transporter complex"/>
    <property type="evidence" value="ECO:0007669"/>
    <property type="project" value="InterPro"/>
</dbReference>
<comment type="caution">
    <text evidence="6">The sequence shown here is derived from an EMBL/GenBank/DDBJ whole genome shotgun (WGS) entry which is preliminary data.</text>
</comment>
<dbReference type="PIRSF" id="PIRSF002741">
    <property type="entry name" value="MppA"/>
    <property type="match status" value="1"/>
</dbReference>
<feature type="signal peptide" evidence="4">
    <location>
        <begin position="1"/>
        <end position="24"/>
    </location>
</feature>
<evidence type="ECO:0000313" key="9">
    <source>
        <dbReference type="Proteomes" id="UP000275024"/>
    </source>
</evidence>